<dbReference type="AlphaFoldDB" id="A0AAD6CVM6"/>
<evidence type="ECO:0000313" key="1">
    <source>
        <dbReference type="EMBL" id="KAJ5540957.1"/>
    </source>
</evidence>
<name>A0AAD6CVM6_9EURO</name>
<reference evidence="1 2" key="1">
    <citation type="journal article" date="2023" name="IMA Fungus">
        <title>Comparative genomic study of the Penicillium genus elucidates a diverse pangenome and 15 lateral gene transfer events.</title>
        <authorList>
            <person name="Petersen C."/>
            <person name="Sorensen T."/>
            <person name="Nielsen M.R."/>
            <person name="Sondergaard T.E."/>
            <person name="Sorensen J.L."/>
            <person name="Fitzpatrick D.A."/>
            <person name="Frisvad J.C."/>
            <person name="Nielsen K.L."/>
        </authorList>
    </citation>
    <scope>NUCLEOTIDE SEQUENCE [LARGE SCALE GENOMIC DNA]</scope>
    <source>
        <strain evidence="1 2">IBT 35679</strain>
    </source>
</reference>
<sequence>MFSFLVDCGPVYAIWLLESCRQGKSGCEIFLPIVSGTLFQLLGIGQVAPLYFAIEYIRTPLSSLKGENRSIKTDVLKSLLPAMLAGHYLPLFANFFASTVESRQSINAWWQLFPLVVPLVQLPLRFLAKPQSNVEAKKKTTSHRKANLLWTRCTYGSLAAISGLSFIYARWSAPQGTSLAKIFLPGLFEHTQPITSFAQGIARFLKYDDIFSLGAGFVWLGLRFRELQQSGVPVPWWKSVCALLGTTVTIGPGAALALGWGWREEVLAEPPAVEGK</sequence>
<evidence type="ECO:0008006" key="3">
    <source>
        <dbReference type="Google" id="ProtNLM"/>
    </source>
</evidence>
<proteinExistence type="predicted"/>
<dbReference type="Proteomes" id="UP001220324">
    <property type="component" value="Unassembled WGS sequence"/>
</dbReference>
<protein>
    <recommendedName>
        <fullName evidence="3">Paxilline synthesis protein A</fullName>
    </recommendedName>
</protein>
<dbReference type="EMBL" id="JAQIZZ010000005">
    <property type="protein sequence ID" value="KAJ5540957.1"/>
    <property type="molecule type" value="Genomic_DNA"/>
</dbReference>
<gene>
    <name evidence="1" type="ORF">N7494_006033</name>
</gene>
<evidence type="ECO:0000313" key="2">
    <source>
        <dbReference type="Proteomes" id="UP001220324"/>
    </source>
</evidence>
<keyword evidence="2" id="KW-1185">Reference proteome</keyword>
<organism evidence="1 2">
    <name type="scientific">Penicillium frequentans</name>
    <dbReference type="NCBI Taxonomy" id="3151616"/>
    <lineage>
        <taxon>Eukaryota</taxon>
        <taxon>Fungi</taxon>
        <taxon>Dikarya</taxon>
        <taxon>Ascomycota</taxon>
        <taxon>Pezizomycotina</taxon>
        <taxon>Eurotiomycetes</taxon>
        <taxon>Eurotiomycetidae</taxon>
        <taxon>Eurotiales</taxon>
        <taxon>Aspergillaceae</taxon>
        <taxon>Penicillium</taxon>
    </lineage>
</organism>
<accession>A0AAD6CVM6</accession>
<comment type="caution">
    <text evidence="1">The sequence shown here is derived from an EMBL/GenBank/DDBJ whole genome shotgun (WGS) entry which is preliminary data.</text>
</comment>